<evidence type="ECO:0000313" key="3">
    <source>
        <dbReference type="Proteomes" id="UP000604475"/>
    </source>
</evidence>
<proteinExistence type="predicted"/>
<dbReference type="InterPro" id="IPR000719">
    <property type="entry name" value="Prot_kinase_dom"/>
</dbReference>
<comment type="caution">
    <text evidence="2">The sequence shown here is derived from an EMBL/GenBank/DDBJ whole genome shotgun (WGS) entry which is preliminary data.</text>
</comment>
<dbReference type="Proteomes" id="UP000604475">
    <property type="component" value="Unassembled WGS sequence"/>
</dbReference>
<keyword evidence="3" id="KW-1185">Reference proteome</keyword>
<sequence length="279" mass="28746">MEETLRALEAALGCGIRSAAPVTDRRRGAAVYHVEHTHGQLALKTGPAAGREAAVLTALAELYPGYLLAAGEGWLALRWLTGPTTSELFAAGRADPAARPRALAAASELAAAVADLHAVGWRHGDLQPRHAHHEGLGAAQLIDFGIAHPPAGDLRTPPCPYRGGMAHFAAPELAATLAVTPADAGVPLTEAAEVYTLSAVLFYLAADRLPVDYAAVGLDRATASVADLHRVLAGGPTGDVRGDLAGWPELADLLTAGMNPDPTGRPAAADFRRLAALSA</sequence>
<dbReference type="EMBL" id="JAEACQ010000123">
    <property type="protein sequence ID" value="MBL7626106.1"/>
    <property type="molecule type" value="Genomic_DNA"/>
</dbReference>
<dbReference type="AlphaFoldDB" id="A0A937R6E6"/>
<dbReference type="PROSITE" id="PS50011">
    <property type="entry name" value="PROTEIN_KINASE_DOM"/>
    <property type="match status" value="1"/>
</dbReference>
<reference evidence="2" key="1">
    <citation type="submission" date="2020-12" db="EMBL/GenBank/DDBJ databases">
        <title>Genomic characterization of non-nitrogen-fixing Frankia strains.</title>
        <authorList>
            <person name="Carlos-Shanley C."/>
            <person name="Guerra T."/>
            <person name="Hahn D."/>
        </authorList>
    </citation>
    <scope>NUCLEOTIDE SEQUENCE</scope>
    <source>
        <strain evidence="2">CN6</strain>
    </source>
</reference>
<feature type="domain" description="Protein kinase" evidence="1">
    <location>
        <begin position="1"/>
        <end position="277"/>
    </location>
</feature>
<name>A0A937R6E6_9ACTN</name>
<dbReference type="RefSeq" id="WP_203002937.1">
    <property type="nucleotide sequence ID" value="NZ_JADWYU010000102.1"/>
</dbReference>
<dbReference type="InterPro" id="IPR011009">
    <property type="entry name" value="Kinase-like_dom_sf"/>
</dbReference>
<accession>A0A937R6E6</accession>
<protein>
    <recommendedName>
        <fullName evidence="1">Protein kinase domain-containing protein</fullName>
    </recommendedName>
</protein>
<evidence type="ECO:0000259" key="1">
    <source>
        <dbReference type="PROSITE" id="PS50011"/>
    </source>
</evidence>
<dbReference type="SUPFAM" id="SSF56112">
    <property type="entry name" value="Protein kinase-like (PK-like)"/>
    <property type="match status" value="1"/>
</dbReference>
<evidence type="ECO:0000313" key="2">
    <source>
        <dbReference type="EMBL" id="MBL7626106.1"/>
    </source>
</evidence>
<gene>
    <name evidence="2" type="ORF">I7412_02725</name>
</gene>
<dbReference type="Gene3D" id="1.10.510.10">
    <property type="entry name" value="Transferase(Phosphotransferase) domain 1"/>
    <property type="match status" value="1"/>
</dbReference>
<organism evidence="2 3">
    <name type="scientific">Frankia nepalensis</name>
    <dbReference type="NCBI Taxonomy" id="1836974"/>
    <lineage>
        <taxon>Bacteria</taxon>
        <taxon>Bacillati</taxon>
        <taxon>Actinomycetota</taxon>
        <taxon>Actinomycetes</taxon>
        <taxon>Frankiales</taxon>
        <taxon>Frankiaceae</taxon>
        <taxon>Frankia</taxon>
    </lineage>
</organism>
<dbReference type="GO" id="GO:0005524">
    <property type="term" value="F:ATP binding"/>
    <property type="evidence" value="ECO:0007669"/>
    <property type="project" value="InterPro"/>
</dbReference>
<dbReference type="GO" id="GO:0004672">
    <property type="term" value="F:protein kinase activity"/>
    <property type="evidence" value="ECO:0007669"/>
    <property type="project" value="InterPro"/>
</dbReference>